<reference evidence="4" key="1">
    <citation type="submission" date="2021-02" db="EMBL/GenBank/DDBJ databases">
        <authorList>
            <person name="Nowell W R."/>
        </authorList>
    </citation>
    <scope>NUCLEOTIDE SEQUENCE</scope>
</reference>
<evidence type="ECO:0000313" key="7">
    <source>
        <dbReference type="Proteomes" id="UP000663829"/>
    </source>
</evidence>
<dbReference type="InterPro" id="IPR040187">
    <property type="entry name" value="OCAD1/2"/>
</dbReference>
<accession>A0A814CV67</accession>
<comment type="caution">
    <text evidence="4">The sequence shown here is derived from an EMBL/GenBank/DDBJ whole genome shotgun (WGS) entry which is preliminary data.</text>
</comment>
<dbReference type="EMBL" id="CAJNOQ010002212">
    <property type="protein sequence ID" value="CAF0945301.1"/>
    <property type="molecule type" value="Genomic_DNA"/>
</dbReference>
<dbReference type="EMBL" id="CAJOBA010000314">
    <property type="protein sequence ID" value="CAF3522374.1"/>
    <property type="molecule type" value="Genomic_DNA"/>
</dbReference>
<evidence type="ECO:0000313" key="5">
    <source>
        <dbReference type="EMBL" id="CAF3522374.1"/>
    </source>
</evidence>
<keyword evidence="1" id="KW-0472">Membrane</keyword>
<evidence type="ECO:0000259" key="2">
    <source>
        <dbReference type="Pfam" id="PF07051"/>
    </source>
</evidence>
<dbReference type="PANTHER" id="PTHR13336:SF3">
    <property type="entry name" value="OCIA DOMAIN-CONTAINING PROTEIN 1"/>
    <property type="match status" value="1"/>
</dbReference>
<dbReference type="EMBL" id="CAJOBC010002212">
    <property type="protein sequence ID" value="CAF3721504.1"/>
    <property type="molecule type" value="Genomic_DNA"/>
</dbReference>
<dbReference type="PANTHER" id="PTHR13336">
    <property type="entry name" value="OVARIAN CARCINOMA IMMUNOREACTIVE ANTIGEN"/>
    <property type="match status" value="1"/>
</dbReference>
<feature type="transmembrane region" description="Helical" evidence="1">
    <location>
        <begin position="65"/>
        <end position="85"/>
    </location>
</feature>
<name>A0A814CV67_9BILA</name>
<evidence type="ECO:0000256" key="1">
    <source>
        <dbReference type="SAM" id="Phobius"/>
    </source>
</evidence>
<dbReference type="Proteomes" id="UP000682733">
    <property type="component" value="Unassembled WGS sequence"/>
</dbReference>
<dbReference type="Proteomes" id="UP000663829">
    <property type="component" value="Unassembled WGS sequence"/>
</dbReference>
<evidence type="ECO:0000313" key="4">
    <source>
        <dbReference type="EMBL" id="CAF0945301.1"/>
    </source>
</evidence>
<dbReference type="GO" id="GO:0005768">
    <property type="term" value="C:endosome"/>
    <property type="evidence" value="ECO:0007669"/>
    <property type="project" value="TreeGrafter"/>
</dbReference>
<keyword evidence="1" id="KW-0812">Transmembrane</keyword>
<dbReference type="Proteomes" id="UP000677228">
    <property type="component" value="Unassembled WGS sequence"/>
</dbReference>
<feature type="domain" description="OCIA" evidence="2">
    <location>
        <begin position="17"/>
        <end position="97"/>
    </location>
</feature>
<keyword evidence="7" id="KW-1185">Reference proteome</keyword>
<dbReference type="InterPro" id="IPR009764">
    <property type="entry name" value="OCIA_dom"/>
</dbReference>
<dbReference type="Pfam" id="PF07051">
    <property type="entry name" value="OCIA"/>
    <property type="match status" value="1"/>
</dbReference>
<proteinExistence type="predicted"/>
<feature type="transmembrane region" description="Helical" evidence="1">
    <location>
        <begin position="34"/>
        <end position="53"/>
    </location>
</feature>
<organism evidence="4 7">
    <name type="scientific">Didymodactylos carnosus</name>
    <dbReference type="NCBI Taxonomy" id="1234261"/>
    <lineage>
        <taxon>Eukaryota</taxon>
        <taxon>Metazoa</taxon>
        <taxon>Spiralia</taxon>
        <taxon>Gnathifera</taxon>
        <taxon>Rotifera</taxon>
        <taxon>Eurotatoria</taxon>
        <taxon>Bdelloidea</taxon>
        <taxon>Philodinida</taxon>
        <taxon>Philodinidae</taxon>
        <taxon>Didymodactylos</taxon>
    </lineage>
</organism>
<evidence type="ECO:0000313" key="3">
    <source>
        <dbReference type="EMBL" id="CAF0744511.1"/>
    </source>
</evidence>
<dbReference type="OrthoDB" id="6513616at2759"/>
<dbReference type="AlphaFoldDB" id="A0A814CV67"/>
<evidence type="ECO:0000313" key="6">
    <source>
        <dbReference type="EMBL" id="CAF3721504.1"/>
    </source>
</evidence>
<sequence>MSRSDQQIIHQQLPQLTLSIEETKILAECEKESLIYRSIPLGLIGLFMTQFAIQRNILSVKMKFLKLGFGLFSGYILGKISYAPVCRKKILKQIPNSNLALAIQGIDPRISTQDSVDDNHDPIEHFAQNDQNEVVMRPQDLNDISRSRTVTDNDSFMRNSSTRDGSKGIARVNQYGDLIYDEQ</sequence>
<gene>
    <name evidence="4" type="ORF">GPM918_LOCUS10938</name>
    <name evidence="3" type="ORF">OVA965_LOCUS1642</name>
    <name evidence="6" type="ORF">SRO942_LOCUS10939</name>
    <name evidence="5" type="ORF">TMI583_LOCUS1642</name>
</gene>
<dbReference type="EMBL" id="CAJNOK010000314">
    <property type="protein sequence ID" value="CAF0744511.1"/>
    <property type="molecule type" value="Genomic_DNA"/>
</dbReference>
<protein>
    <recommendedName>
        <fullName evidence="2">OCIA domain-containing protein</fullName>
    </recommendedName>
</protein>
<dbReference type="Proteomes" id="UP000681722">
    <property type="component" value="Unassembled WGS sequence"/>
</dbReference>
<keyword evidence="1" id="KW-1133">Transmembrane helix</keyword>